<proteinExistence type="predicted"/>
<evidence type="ECO:0000313" key="3">
    <source>
        <dbReference type="Proteomes" id="UP000006228"/>
    </source>
</evidence>
<evidence type="ECO:0000256" key="1">
    <source>
        <dbReference type="SAM" id="Phobius"/>
    </source>
</evidence>
<dbReference type="RefSeq" id="WP_008076175.1">
    <property type="nucleotide sequence ID" value="NZ_AEVT01000057.1"/>
</dbReference>
<accession>E8M5R0</accession>
<protein>
    <recommendedName>
        <fullName evidence="4">Transporter component</fullName>
    </recommendedName>
</protein>
<reference evidence="2 3" key="1">
    <citation type="journal article" date="2012" name="Int. J. Syst. Evol. Microbiol.">
        <title>Vibrio caribbeanicus sp. nov., isolated from the marine sponge Scleritoderma cyanea.</title>
        <authorList>
            <person name="Hoffmann M."/>
            <person name="Monday S.R."/>
            <person name="Allard M.W."/>
            <person name="Strain E.A."/>
            <person name="Whittaker P."/>
            <person name="Naum M."/>
            <person name="McCarthy P.J."/>
            <person name="Lopez J.V."/>
            <person name="Fischer M."/>
            <person name="Brown E.W."/>
        </authorList>
    </citation>
    <scope>NUCLEOTIDE SEQUENCE [LARGE SCALE GENOMIC DNA]</scope>
    <source>
        <strain evidence="3">DSMZ 21326</strain>
    </source>
</reference>
<keyword evidence="1" id="KW-0812">Transmembrane</keyword>
<dbReference type="OrthoDB" id="9790409at2"/>
<evidence type="ECO:0000313" key="2">
    <source>
        <dbReference type="EMBL" id="EGA70632.1"/>
    </source>
</evidence>
<comment type="caution">
    <text evidence="2">The sequence shown here is derived from an EMBL/GenBank/DDBJ whole genome shotgun (WGS) entry which is preliminary data.</text>
</comment>
<dbReference type="eggNOG" id="COG2391">
    <property type="taxonomic scope" value="Bacteria"/>
</dbReference>
<evidence type="ECO:0008006" key="4">
    <source>
        <dbReference type="Google" id="ProtNLM"/>
    </source>
</evidence>
<dbReference type="EMBL" id="AEVT01000057">
    <property type="protein sequence ID" value="EGA70632.1"/>
    <property type="molecule type" value="Genomic_DNA"/>
</dbReference>
<organism evidence="2 3">
    <name type="scientific">Vibrio sinaloensis DSM 21326</name>
    <dbReference type="NCBI Taxonomy" id="945550"/>
    <lineage>
        <taxon>Bacteria</taxon>
        <taxon>Pseudomonadati</taxon>
        <taxon>Pseudomonadota</taxon>
        <taxon>Gammaproteobacteria</taxon>
        <taxon>Vibrionales</taxon>
        <taxon>Vibrionaceae</taxon>
        <taxon>Vibrio</taxon>
        <taxon>Vibrio oreintalis group</taxon>
    </lineage>
</organism>
<sequence>MNNRLTRLTPLFSGALFGFGMAFSGMIDPAKVIGFLDFAGQWDPSLAFVMGGALLVFLPSYHFLIKPRSQSINGENLCLPASQHLDSRLMSGAAVFGIGWGLAGVCPGPAVTSVALGSIEVVLFLVAMLVGSLMANVAFPKAQLAREFAEAIK</sequence>
<dbReference type="Proteomes" id="UP000006228">
    <property type="component" value="Unassembled WGS sequence"/>
</dbReference>
<dbReference type="GeneID" id="95568942"/>
<feature type="transmembrane region" description="Helical" evidence="1">
    <location>
        <begin position="85"/>
        <end position="103"/>
    </location>
</feature>
<feature type="transmembrane region" description="Helical" evidence="1">
    <location>
        <begin position="115"/>
        <end position="139"/>
    </location>
</feature>
<dbReference type="Pfam" id="PF20398">
    <property type="entry name" value="DUF6691"/>
    <property type="match status" value="1"/>
</dbReference>
<gene>
    <name evidence="2" type="ORF">VISI1226_16013</name>
</gene>
<keyword evidence="1" id="KW-0472">Membrane</keyword>
<feature type="transmembrane region" description="Helical" evidence="1">
    <location>
        <begin position="45"/>
        <end position="64"/>
    </location>
</feature>
<dbReference type="InterPro" id="IPR046513">
    <property type="entry name" value="DUF6691"/>
</dbReference>
<dbReference type="AlphaFoldDB" id="E8M5R0"/>
<name>E8M5R0_PHOS4</name>
<keyword evidence="1" id="KW-1133">Transmembrane helix</keyword>